<reference evidence="3" key="1">
    <citation type="journal article" date="2019" name="Int. J. Syst. Evol. Microbiol.">
        <title>The Global Catalogue of Microorganisms (GCM) 10K type strain sequencing project: providing services to taxonomists for standard genome sequencing and annotation.</title>
        <authorList>
            <consortium name="The Broad Institute Genomics Platform"/>
            <consortium name="The Broad Institute Genome Sequencing Center for Infectious Disease"/>
            <person name="Wu L."/>
            <person name="Ma J."/>
        </authorList>
    </citation>
    <scope>NUCLEOTIDE SEQUENCE [LARGE SCALE GENOMIC DNA]</scope>
    <source>
        <strain evidence="3">CGMCC 4.5798</strain>
    </source>
</reference>
<comment type="caution">
    <text evidence="2">The sequence shown here is derived from an EMBL/GenBank/DDBJ whole genome shotgun (WGS) entry which is preliminary data.</text>
</comment>
<feature type="chain" id="PRO_5046281207" evidence="1">
    <location>
        <begin position="23"/>
        <end position="111"/>
    </location>
</feature>
<name>A0ABW0RZP5_9BURK</name>
<protein>
    <submittedName>
        <fullName evidence="2">Uncharacterized protein</fullName>
    </submittedName>
</protein>
<evidence type="ECO:0000256" key="1">
    <source>
        <dbReference type="SAM" id="SignalP"/>
    </source>
</evidence>
<evidence type="ECO:0000313" key="3">
    <source>
        <dbReference type="Proteomes" id="UP001596086"/>
    </source>
</evidence>
<keyword evidence="3" id="KW-1185">Reference proteome</keyword>
<gene>
    <name evidence="2" type="ORF">ACFPO9_17380</name>
</gene>
<feature type="signal peptide" evidence="1">
    <location>
        <begin position="1"/>
        <end position="22"/>
    </location>
</feature>
<keyword evidence="1" id="KW-0732">Signal</keyword>
<organism evidence="2 3">
    <name type="scientific">Massilia aerilata</name>
    <dbReference type="NCBI Taxonomy" id="453817"/>
    <lineage>
        <taxon>Bacteria</taxon>
        <taxon>Pseudomonadati</taxon>
        <taxon>Pseudomonadota</taxon>
        <taxon>Betaproteobacteria</taxon>
        <taxon>Burkholderiales</taxon>
        <taxon>Oxalobacteraceae</taxon>
        <taxon>Telluria group</taxon>
        <taxon>Massilia</taxon>
    </lineage>
</organism>
<dbReference type="RefSeq" id="WP_379772663.1">
    <property type="nucleotide sequence ID" value="NZ_JBHSMZ010000014.1"/>
</dbReference>
<evidence type="ECO:0000313" key="2">
    <source>
        <dbReference type="EMBL" id="MFC5550291.1"/>
    </source>
</evidence>
<proteinExistence type="predicted"/>
<dbReference type="EMBL" id="JBHSMZ010000014">
    <property type="protein sequence ID" value="MFC5550291.1"/>
    <property type="molecule type" value="Genomic_DNA"/>
</dbReference>
<sequence length="111" mass="11795">MKKTFGFLAFPVLAAASPLSHASDPLALPDLVKTSATALNKPEVWEAGDDYQGRMVQFDDIDTSKPGAVERAFAGLNAVLEKAGHVPLNACVFVDALVVRRVNQPPCGMSI</sequence>
<dbReference type="Proteomes" id="UP001596086">
    <property type="component" value="Unassembled WGS sequence"/>
</dbReference>
<accession>A0ABW0RZP5</accession>